<dbReference type="EC" id="2.7.1.30" evidence="7"/>
<dbReference type="GO" id="GO:0005829">
    <property type="term" value="C:cytosol"/>
    <property type="evidence" value="ECO:0007669"/>
    <property type="project" value="TreeGrafter"/>
</dbReference>
<keyword evidence="5" id="KW-0067">ATP-binding</keyword>
<sequence length="116" mass="13181">MESLAYQTYDVLQAMENDTGYHIATLKVDGGASRNNFLMQWQADILQARVNRALINETTALGAAFLAGLAVGVWTSLDEIKEKWKNDLEFQPLMAKTQVDDYLRKWHKAVTATRQF</sequence>
<reference evidence="7" key="1">
    <citation type="submission" date="2019-08" db="EMBL/GenBank/DDBJ databases">
        <authorList>
            <person name="Kucharzyk K."/>
            <person name="Murdoch R.W."/>
            <person name="Higgins S."/>
            <person name="Loffler F."/>
        </authorList>
    </citation>
    <scope>NUCLEOTIDE SEQUENCE</scope>
</reference>
<accession>A0A645EWE1</accession>
<dbReference type="EMBL" id="VSSQ01051652">
    <property type="protein sequence ID" value="MPN05746.1"/>
    <property type="molecule type" value="Genomic_DNA"/>
</dbReference>
<dbReference type="PANTHER" id="PTHR10196">
    <property type="entry name" value="SUGAR KINASE"/>
    <property type="match status" value="1"/>
</dbReference>
<keyword evidence="2 7" id="KW-0808">Transferase</keyword>
<evidence type="ECO:0000313" key="7">
    <source>
        <dbReference type="EMBL" id="MPN05746.1"/>
    </source>
</evidence>
<evidence type="ECO:0000256" key="4">
    <source>
        <dbReference type="ARBA" id="ARBA00022777"/>
    </source>
</evidence>
<dbReference type="InterPro" id="IPR018485">
    <property type="entry name" value="FGGY_C"/>
</dbReference>
<dbReference type="GO" id="GO:0005524">
    <property type="term" value="F:ATP binding"/>
    <property type="evidence" value="ECO:0007669"/>
    <property type="project" value="UniProtKB-KW"/>
</dbReference>
<dbReference type="SUPFAM" id="SSF53067">
    <property type="entry name" value="Actin-like ATPase domain"/>
    <property type="match status" value="1"/>
</dbReference>
<dbReference type="AlphaFoldDB" id="A0A645EWE1"/>
<keyword evidence="4 7" id="KW-0418">Kinase</keyword>
<dbReference type="InterPro" id="IPR043129">
    <property type="entry name" value="ATPase_NBD"/>
</dbReference>
<comment type="similarity">
    <text evidence="1">Belongs to the FGGY kinase family.</text>
</comment>
<comment type="caution">
    <text evidence="7">The sequence shown here is derived from an EMBL/GenBank/DDBJ whole genome shotgun (WGS) entry which is preliminary data.</text>
</comment>
<evidence type="ECO:0000256" key="2">
    <source>
        <dbReference type="ARBA" id="ARBA00022679"/>
    </source>
</evidence>
<organism evidence="7">
    <name type="scientific">bioreactor metagenome</name>
    <dbReference type="NCBI Taxonomy" id="1076179"/>
    <lineage>
        <taxon>unclassified sequences</taxon>
        <taxon>metagenomes</taxon>
        <taxon>ecological metagenomes</taxon>
    </lineage>
</organism>
<dbReference type="Pfam" id="PF02782">
    <property type="entry name" value="FGGY_C"/>
    <property type="match status" value="1"/>
</dbReference>
<keyword evidence="3" id="KW-0547">Nucleotide-binding</keyword>
<dbReference type="Gene3D" id="3.30.420.40">
    <property type="match status" value="1"/>
</dbReference>
<protein>
    <submittedName>
        <fullName evidence="7">Glycerol kinase</fullName>
        <ecNumber evidence="7">2.7.1.30</ecNumber>
    </submittedName>
</protein>
<name>A0A645EWE1_9ZZZZ</name>
<evidence type="ECO:0000256" key="1">
    <source>
        <dbReference type="ARBA" id="ARBA00009156"/>
    </source>
</evidence>
<evidence type="ECO:0000256" key="5">
    <source>
        <dbReference type="ARBA" id="ARBA00022840"/>
    </source>
</evidence>
<dbReference type="GO" id="GO:0019563">
    <property type="term" value="P:glycerol catabolic process"/>
    <property type="evidence" value="ECO:0007669"/>
    <property type="project" value="TreeGrafter"/>
</dbReference>
<dbReference type="GO" id="GO:0004370">
    <property type="term" value="F:glycerol kinase activity"/>
    <property type="evidence" value="ECO:0007669"/>
    <property type="project" value="UniProtKB-EC"/>
</dbReference>
<dbReference type="PANTHER" id="PTHR10196:SF69">
    <property type="entry name" value="GLYCEROL KINASE"/>
    <property type="match status" value="1"/>
</dbReference>
<evidence type="ECO:0000259" key="6">
    <source>
        <dbReference type="Pfam" id="PF02782"/>
    </source>
</evidence>
<proteinExistence type="inferred from homology"/>
<evidence type="ECO:0000256" key="3">
    <source>
        <dbReference type="ARBA" id="ARBA00022741"/>
    </source>
</evidence>
<gene>
    <name evidence="7" type="primary">glpK_28</name>
    <name evidence="7" type="ORF">SDC9_152999</name>
</gene>
<feature type="domain" description="Carbohydrate kinase FGGY C-terminal" evidence="6">
    <location>
        <begin position="1"/>
        <end position="70"/>
    </location>
</feature>